<dbReference type="Proteomes" id="UP001432000">
    <property type="component" value="Chromosome"/>
</dbReference>
<feature type="transmembrane region" description="Helical" evidence="1">
    <location>
        <begin position="84"/>
        <end position="103"/>
    </location>
</feature>
<organism evidence="2 3">
    <name type="scientific">Rhodococcus sovatensis</name>
    <dbReference type="NCBI Taxonomy" id="1805840"/>
    <lineage>
        <taxon>Bacteria</taxon>
        <taxon>Bacillati</taxon>
        <taxon>Actinomycetota</taxon>
        <taxon>Actinomycetes</taxon>
        <taxon>Mycobacteriales</taxon>
        <taxon>Nocardiaceae</taxon>
        <taxon>Rhodococcus</taxon>
    </lineage>
</organism>
<keyword evidence="1" id="KW-0472">Membrane</keyword>
<evidence type="ECO:0000256" key="1">
    <source>
        <dbReference type="SAM" id="Phobius"/>
    </source>
</evidence>
<accession>A0ABZ2PRC7</accession>
<evidence type="ECO:0000313" key="3">
    <source>
        <dbReference type="Proteomes" id="UP001432000"/>
    </source>
</evidence>
<name>A0ABZ2PRC7_9NOCA</name>
<proteinExistence type="predicted"/>
<keyword evidence="1" id="KW-0812">Transmembrane</keyword>
<evidence type="ECO:0000313" key="2">
    <source>
        <dbReference type="EMBL" id="WXG69683.1"/>
    </source>
</evidence>
<gene>
    <name evidence="2" type="ORF">WDS16_03765</name>
</gene>
<reference evidence="2 3" key="1">
    <citation type="submission" date="2024-03" db="EMBL/GenBank/DDBJ databases">
        <title>Natural products discovery in diverse microorganisms through a two-stage MS feature dereplication strategy.</title>
        <authorList>
            <person name="Zhang R."/>
        </authorList>
    </citation>
    <scope>NUCLEOTIDE SEQUENCE [LARGE SCALE GENOMIC DNA]</scope>
    <source>
        <strain evidence="2 3">18930</strain>
    </source>
</reference>
<feature type="transmembrane region" description="Helical" evidence="1">
    <location>
        <begin position="54"/>
        <end position="77"/>
    </location>
</feature>
<keyword evidence="1" id="KW-1133">Transmembrane helix</keyword>
<feature type="transmembrane region" description="Helical" evidence="1">
    <location>
        <begin position="109"/>
        <end position="132"/>
    </location>
</feature>
<protein>
    <submittedName>
        <fullName evidence="2">Uncharacterized protein</fullName>
    </submittedName>
</protein>
<keyword evidence="3" id="KW-1185">Reference proteome</keyword>
<sequence length="235" mass="25410">MLGKPEDQSPTTVHTVFGTGMFALAFLLVSNSSLGPLGIEVFDYPISITLQNQLIGLEIVTLILVTPLSIAAGVLALRGHRAAGPMAFGPAAYTAYMFVQYVLGPEYATFNAVVLFDLGVFALSAVLAVWAWTITDAAPMPDTTPTRQRINGLAWMHRVSDGRPHAVNTKCPAVVRELFLSREHFNHDEGHLADATIPHPTRRCRILRRPQLGIRGRIGAGDGVGAAIRPAHARR</sequence>
<feature type="transmembrane region" description="Helical" evidence="1">
    <location>
        <begin position="12"/>
        <end position="34"/>
    </location>
</feature>
<dbReference type="RefSeq" id="WP_338890612.1">
    <property type="nucleotide sequence ID" value="NZ_CP147846.1"/>
</dbReference>
<dbReference type="EMBL" id="CP147846">
    <property type="protein sequence ID" value="WXG69683.1"/>
    <property type="molecule type" value="Genomic_DNA"/>
</dbReference>